<dbReference type="Proteomes" id="UP001430172">
    <property type="component" value="Unassembled WGS sequence"/>
</dbReference>
<name>A0ABS2CL33_9MICO</name>
<keyword evidence="2" id="KW-1185">Reference proteome</keyword>
<sequence>MGEPVGWRGRARSGAVGWASSRSYREYGLMAGLAVLLVSGAFGGLRDTPEESPTLVPRTAVEVAPFTVSVERVRVGRDLGVGSIGKPAGRYLLVSARVSTDDTASVPYQALLDLVRLEGAQGLVPPSRRAGAPLPDPATVAPRTIVSTDDAEPMGDIAPGLTYPVAFLFEQAPSAPTPDEVTVVLDAHTWRKSFIEERMGWFDPTPAARGAFPVLPYEPAPDPSPSASTG</sequence>
<dbReference type="EMBL" id="JAFDVD010000009">
    <property type="protein sequence ID" value="MBM6400538.1"/>
    <property type="molecule type" value="Genomic_DNA"/>
</dbReference>
<protein>
    <recommendedName>
        <fullName evidence="3">DUF4352 domain-containing protein</fullName>
    </recommendedName>
</protein>
<evidence type="ECO:0000313" key="1">
    <source>
        <dbReference type="EMBL" id="MBM6400538.1"/>
    </source>
</evidence>
<evidence type="ECO:0008006" key="3">
    <source>
        <dbReference type="Google" id="ProtNLM"/>
    </source>
</evidence>
<proteinExistence type="predicted"/>
<organism evidence="1 2">
    <name type="scientific">Phycicoccus sonneratiae</name>
    <dbReference type="NCBI Taxonomy" id="2807628"/>
    <lineage>
        <taxon>Bacteria</taxon>
        <taxon>Bacillati</taxon>
        <taxon>Actinomycetota</taxon>
        <taxon>Actinomycetes</taxon>
        <taxon>Micrococcales</taxon>
        <taxon>Intrasporangiaceae</taxon>
        <taxon>Phycicoccus</taxon>
    </lineage>
</organism>
<dbReference type="RefSeq" id="WP_204131020.1">
    <property type="nucleotide sequence ID" value="NZ_JAFDVD010000009.1"/>
</dbReference>
<reference evidence="1" key="1">
    <citation type="submission" date="2021-02" db="EMBL/GenBank/DDBJ databases">
        <title>Phycicoccus sp. MQZ13P-5T, whole genome shotgun sequence.</title>
        <authorList>
            <person name="Tuo L."/>
        </authorList>
    </citation>
    <scope>NUCLEOTIDE SEQUENCE</scope>
    <source>
        <strain evidence="1">MQZ13P-5</strain>
    </source>
</reference>
<comment type="caution">
    <text evidence="1">The sequence shown here is derived from an EMBL/GenBank/DDBJ whole genome shotgun (WGS) entry which is preliminary data.</text>
</comment>
<evidence type="ECO:0000313" key="2">
    <source>
        <dbReference type="Proteomes" id="UP001430172"/>
    </source>
</evidence>
<gene>
    <name evidence="1" type="ORF">JQN70_09100</name>
</gene>
<accession>A0ABS2CL33</accession>